<evidence type="ECO:0000256" key="6">
    <source>
        <dbReference type="ARBA" id="ARBA00023251"/>
    </source>
</evidence>
<evidence type="ECO:0000256" key="3">
    <source>
        <dbReference type="ARBA" id="ARBA00022448"/>
    </source>
</evidence>
<dbReference type="PANTHER" id="PTHR42711">
    <property type="entry name" value="ABC TRANSPORTER ATP-BINDING PROTEIN"/>
    <property type="match status" value="1"/>
</dbReference>
<reference evidence="8" key="2">
    <citation type="submission" date="2020-09" db="EMBL/GenBank/DDBJ databases">
        <authorList>
            <person name="Sun Q."/>
            <person name="Zhou Y."/>
        </authorList>
    </citation>
    <scope>NUCLEOTIDE SEQUENCE</scope>
    <source>
        <strain evidence="8">CGMCC 1.14988</strain>
    </source>
</reference>
<sequence length="314" mass="34268">MLRVQDLHKRYGEVTALDGVTLTAAPGRMLGFLGPNGAGKTTTMRAVFGLVRLDAGEVRWRDREVTSDVRLRFGYMPEQRGLYARMPVGRQLRYLAELHGMDADDAGRATQRWLTELGLADRIDARLSDLSHGNQQRVQLAASLVHDPELLVLDEPFSGLDPLGVQAMSEVLRERAAAGATVVFSSHQLELVEELCDDVVIIAHGRDQIAGTLDEVRAAADYRRVEVRLADNRPVTPPSGARLLDAREGIVRLQVPVATPVPALVEELAGQGTIEHLTFTSPRLTEVFRDVVGASITDLEHAAASSEESVEVDA</sequence>
<keyword evidence="9" id="KW-1185">Reference proteome</keyword>
<gene>
    <name evidence="8" type="ORF">GCM10011354_06130</name>
</gene>
<dbReference type="PROSITE" id="PS50893">
    <property type="entry name" value="ABC_TRANSPORTER_2"/>
    <property type="match status" value="1"/>
</dbReference>
<feature type="domain" description="ABC transporter" evidence="7">
    <location>
        <begin position="2"/>
        <end position="229"/>
    </location>
</feature>
<dbReference type="InterPro" id="IPR025302">
    <property type="entry name" value="DrrA1/2-like_C"/>
</dbReference>
<dbReference type="InterPro" id="IPR050763">
    <property type="entry name" value="ABC_transporter_ATP-binding"/>
</dbReference>
<dbReference type="SUPFAM" id="SSF52540">
    <property type="entry name" value="P-loop containing nucleoside triphosphate hydrolases"/>
    <property type="match status" value="1"/>
</dbReference>
<keyword evidence="3" id="KW-0813">Transport</keyword>
<dbReference type="GO" id="GO:0016887">
    <property type="term" value="F:ATP hydrolysis activity"/>
    <property type="evidence" value="ECO:0007669"/>
    <property type="project" value="InterPro"/>
</dbReference>
<protein>
    <submittedName>
        <fullName evidence="8">ABC transporter ATP-binding protein</fullName>
    </submittedName>
</protein>
<evidence type="ECO:0000313" key="8">
    <source>
        <dbReference type="EMBL" id="GGI03855.1"/>
    </source>
</evidence>
<dbReference type="AlphaFoldDB" id="A0A8J3AB68"/>
<dbReference type="Pfam" id="PF00005">
    <property type="entry name" value="ABC_tran"/>
    <property type="match status" value="1"/>
</dbReference>
<dbReference type="GO" id="GO:0005886">
    <property type="term" value="C:plasma membrane"/>
    <property type="evidence" value="ECO:0007669"/>
    <property type="project" value="UniProtKB-SubCell"/>
</dbReference>
<dbReference type="SMART" id="SM00382">
    <property type="entry name" value="AAA"/>
    <property type="match status" value="1"/>
</dbReference>
<dbReference type="Proteomes" id="UP000650511">
    <property type="component" value="Unassembled WGS sequence"/>
</dbReference>
<comment type="subcellular location">
    <subcellularLocation>
        <location evidence="1">Cell membrane</location>
        <topology evidence="1">Peripheral membrane protein</topology>
    </subcellularLocation>
</comment>
<dbReference type="Gene3D" id="3.40.50.300">
    <property type="entry name" value="P-loop containing nucleotide triphosphate hydrolases"/>
    <property type="match status" value="1"/>
</dbReference>
<name>A0A8J3AB68_9ACTN</name>
<dbReference type="InterPro" id="IPR017871">
    <property type="entry name" value="ABC_transporter-like_CS"/>
</dbReference>
<dbReference type="GO" id="GO:0046677">
    <property type="term" value="P:response to antibiotic"/>
    <property type="evidence" value="ECO:0007669"/>
    <property type="project" value="UniProtKB-KW"/>
</dbReference>
<dbReference type="GO" id="GO:0005524">
    <property type="term" value="F:ATP binding"/>
    <property type="evidence" value="ECO:0007669"/>
    <property type="project" value="UniProtKB-KW"/>
</dbReference>
<evidence type="ECO:0000256" key="4">
    <source>
        <dbReference type="ARBA" id="ARBA00022741"/>
    </source>
</evidence>
<comment type="similarity">
    <text evidence="2">Belongs to the ABC transporter superfamily.</text>
</comment>
<accession>A0A8J3AB68</accession>
<evidence type="ECO:0000313" key="9">
    <source>
        <dbReference type="Proteomes" id="UP000650511"/>
    </source>
</evidence>
<comment type="caution">
    <text evidence="8">The sequence shown here is derived from an EMBL/GenBank/DDBJ whole genome shotgun (WGS) entry which is preliminary data.</text>
</comment>
<proteinExistence type="inferred from homology"/>
<evidence type="ECO:0000256" key="5">
    <source>
        <dbReference type="ARBA" id="ARBA00022840"/>
    </source>
</evidence>
<organism evidence="8 9">
    <name type="scientific">Egicoccus halophilus</name>
    <dbReference type="NCBI Taxonomy" id="1670830"/>
    <lineage>
        <taxon>Bacteria</taxon>
        <taxon>Bacillati</taxon>
        <taxon>Actinomycetota</taxon>
        <taxon>Nitriliruptoria</taxon>
        <taxon>Egicoccales</taxon>
        <taxon>Egicoccaceae</taxon>
        <taxon>Egicoccus</taxon>
    </lineage>
</organism>
<dbReference type="PROSITE" id="PS00211">
    <property type="entry name" value="ABC_TRANSPORTER_1"/>
    <property type="match status" value="1"/>
</dbReference>
<keyword evidence="4" id="KW-0547">Nucleotide-binding</keyword>
<keyword evidence="5 8" id="KW-0067">ATP-binding</keyword>
<dbReference type="PANTHER" id="PTHR42711:SF5">
    <property type="entry name" value="ABC TRANSPORTER ATP-BINDING PROTEIN NATA"/>
    <property type="match status" value="1"/>
</dbReference>
<dbReference type="InterPro" id="IPR027417">
    <property type="entry name" value="P-loop_NTPase"/>
</dbReference>
<dbReference type="InterPro" id="IPR003593">
    <property type="entry name" value="AAA+_ATPase"/>
</dbReference>
<reference evidence="8" key="1">
    <citation type="journal article" date="2014" name="Int. J. Syst. Evol. Microbiol.">
        <title>Complete genome sequence of Corynebacterium casei LMG S-19264T (=DSM 44701T), isolated from a smear-ripened cheese.</title>
        <authorList>
            <consortium name="US DOE Joint Genome Institute (JGI-PGF)"/>
            <person name="Walter F."/>
            <person name="Albersmeier A."/>
            <person name="Kalinowski J."/>
            <person name="Ruckert C."/>
        </authorList>
    </citation>
    <scope>NUCLEOTIDE SEQUENCE</scope>
    <source>
        <strain evidence="8">CGMCC 1.14988</strain>
    </source>
</reference>
<evidence type="ECO:0000259" key="7">
    <source>
        <dbReference type="PROSITE" id="PS50893"/>
    </source>
</evidence>
<evidence type="ECO:0000256" key="1">
    <source>
        <dbReference type="ARBA" id="ARBA00004202"/>
    </source>
</evidence>
<dbReference type="RefSeq" id="WP_205745327.1">
    <property type="nucleotide sequence ID" value="NZ_BMHA01000002.1"/>
</dbReference>
<dbReference type="InterPro" id="IPR003439">
    <property type="entry name" value="ABC_transporter-like_ATP-bd"/>
</dbReference>
<dbReference type="Pfam" id="PF13732">
    <property type="entry name" value="DrrA1-3_C"/>
    <property type="match status" value="1"/>
</dbReference>
<dbReference type="EMBL" id="BMHA01000002">
    <property type="protein sequence ID" value="GGI03855.1"/>
    <property type="molecule type" value="Genomic_DNA"/>
</dbReference>
<evidence type="ECO:0000256" key="2">
    <source>
        <dbReference type="ARBA" id="ARBA00005417"/>
    </source>
</evidence>
<keyword evidence="6" id="KW-0046">Antibiotic resistance</keyword>